<proteinExistence type="predicted"/>
<gene>
    <name evidence="1" type="ORF">HPB47_028310</name>
</gene>
<sequence length="237" mass="27157">MLAMGAGGGFQSSDIMGFRIGAGDLGAMGASQSQLTREELRDYTELTYLSKKEIIYAFKRFKAISPDQVNSDKEIRLPVRDVEILPEFSSNPFRDRLLRTFSSLKDDRLSFEDFLDLLSVLSEAAPIDVKMEYAFQVFDFNDDGELCKEDLAELIHRLTWLHDKKLEHQEVQLLIENVLREADLDQNGRLSLLEFQHCMRKNPDFERHVPELDAAKTWALSRLSSTLAYSSNRTLLS</sequence>
<protein>
    <submittedName>
        <fullName evidence="1">Uncharacterized protein</fullName>
    </submittedName>
</protein>
<reference evidence="1 2" key="1">
    <citation type="journal article" date="2020" name="Cell">
        <title>Large-Scale Comparative Analyses of Tick Genomes Elucidate Their Genetic Diversity and Vector Capacities.</title>
        <authorList>
            <consortium name="Tick Genome and Microbiome Consortium (TIGMIC)"/>
            <person name="Jia N."/>
            <person name="Wang J."/>
            <person name="Shi W."/>
            <person name="Du L."/>
            <person name="Sun Y."/>
            <person name="Zhan W."/>
            <person name="Jiang J.F."/>
            <person name="Wang Q."/>
            <person name="Zhang B."/>
            <person name="Ji P."/>
            <person name="Bell-Sakyi L."/>
            <person name="Cui X.M."/>
            <person name="Yuan T.T."/>
            <person name="Jiang B.G."/>
            <person name="Yang W.F."/>
            <person name="Lam T.T."/>
            <person name="Chang Q.C."/>
            <person name="Ding S.J."/>
            <person name="Wang X.J."/>
            <person name="Zhu J.G."/>
            <person name="Ruan X.D."/>
            <person name="Zhao L."/>
            <person name="Wei J.T."/>
            <person name="Ye R.Z."/>
            <person name="Que T.C."/>
            <person name="Du C.H."/>
            <person name="Zhou Y.H."/>
            <person name="Cheng J.X."/>
            <person name="Dai P.F."/>
            <person name="Guo W.B."/>
            <person name="Han X.H."/>
            <person name="Huang E.J."/>
            <person name="Li L.F."/>
            <person name="Wei W."/>
            <person name="Gao Y.C."/>
            <person name="Liu J.Z."/>
            <person name="Shao H.Z."/>
            <person name="Wang X."/>
            <person name="Wang C.C."/>
            <person name="Yang T.C."/>
            <person name="Huo Q.B."/>
            <person name="Li W."/>
            <person name="Chen H.Y."/>
            <person name="Chen S.E."/>
            <person name="Zhou L.G."/>
            <person name="Ni X.B."/>
            <person name="Tian J.H."/>
            <person name="Sheng Y."/>
            <person name="Liu T."/>
            <person name="Pan Y.S."/>
            <person name="Xia L.Y."/>
            <person name="Li J."/>
            <person name="Zhao F."/>
            <person name="Cao W.C."/>
        </authorList>
    </citation>
    <scope>NUCLEOTIDE SEQUENCE [LARGE SCALE GENOMIC DNA]</scope>
    <source>
        <strain evidence="1">Iper-2018</strain>
    </source>
</reference>
<accession>A0AC60PVE5</accession>
<organism evidence="1 2">
    <name type="scientific">Ixodes persulcatus</name>
    <name type="common">Taiga tick</name>
    <dbReference type="NCBI Taxonomy" id="34615"/>
    <lineage>
        <taxon>Eukaryota</taxon>
        <taxon>Metazoa</taxon>
        <taxon>Ecdysozoa</taxon>
        <taxon>Arthropoda</taxon>
        <taxon>Chelicerata</taxon>
        <taxon>Arachnida</taxon>
        <taxon>Acari</taxon>
        <taxon>Parasitiformes</taxon>
        <taxon>Ixodida</taxon>
        <taxon>Ixodoidea</taxon>
        <taxon>Ixodidae</taxon>
        <taxon>Ixodinae</taxon>
        <taxon>Ixodes</taxon>
    </lineage>
</organism>
<dbReference type="Proteomes" id="UP000805193">
    <property type="component" value="Unassembled WGS sequence"/>
</dbReference>
<keyword evidence="2" id="KW-1185">Reference proteome</keyword>
<dbReference type="EMBL" id="JABSTQ010009971">
    <property type="protein sequence ID" value="KAG0424470.1"/>
    <property type="molecule type" value="Genomic_DNA"/>
</dbReference>
<name>A0AC60PVE5_IXOPE</name>
<comment type="caution">
    <text evidence="1">The sequence shown here is derived from an EMBL/GenBank/DDBJ whole genome shotgun (WGS) entry which is preliminary data.</text>
</comment>
<evidence type="ECO:0000313" key="1">
    <source>
        <dbReference type="EMBL" id="KAG0424470.1"/>
    </source>
</evidence>
<evidence type="ECO:0000313" key="2">
    <source>
        <dbReference type="Proteomes" id="UP000805193"/>
    </source>
</evidence>